<evidence type="ECO:0000256" key="4">
    <source>
        <dbReference type="ARBA" id="ARBA00022692"/>
    </source>
</evidence>
<keyword evidence="7 12" id="KW-1133">Transmembrane helix</keyword>
<feature type="domain" description="Ig-like" evidence="14">
    <location>
        <begin position="421"/>
        <end position="506"/>
    </location>
</feature>
<evidence type="ECO:0000259" key="14">
    <source>
        <dbReference type="PROSITE" id="PS50835"/>
    </source>
</evidence>
<evidence type="ECO:0000256" key="6">
    <source>
        <dbReference type="ARBA" id="ARBA00022737"/>
    </source>
</evidence>
<keyword evidence="8 12" id="KW-0472">Membrane</keyword>
<evidence type="ECO:0000256" key="10">
    <source>
        <dbReference type="ARBA" id="ARBA00023180"/>
    </source>
</evidence>
<organism evidence="15 16">
    <name type="scientific">Alligator mississippiensis</name>
    <name type="common">American alligator</name>
    <dbReference type="NCBI Taxonomy" id="8496"/>
    <lineage>
        <taxon>Eukaryota</taxon>
        <taxon>Metazoa</taxon>
        <taxon>Chordata</taxon>
        <taxon>Craniata</taxon>
        <taxon>Vertebrata</taxon>
        <taxon>Euteleostomi</taxon>
        <taxon>Archelosauria</taxon>
        <taxon>Archosauria</taxon>
        <taxon>Crocodylia</taxon>
        <taxon>Alligatoridae</taxon>
        <taxon>Alligatorinae</taxon>
        <taxon>Alligator</taxon>
    </lineage>
</organism>
<evidence type="ECO:0000256" key="8">
    <source>
        <dbReference type="ARBA" id="ARBA00023136"/>
    </source>
</evidence>
<dbReference type="InterPro" id="IPR013098">
    <property type="entry name" value="Ig_I-set"/>
</dbReference>
<comment type="caution">
    <text evidence="15">The sequence shown here is derived from an EMBL/GenBank/DDBJ whole genome shotgun (WGS) entry which is preliminary data.</text>
</comment>
<keyword evidence="9" id="KW-1015">Disulfide bond</keyword>
<evidence type="ECO:0000313" key="16">
    <source>
        <dbReference type="Proteomes" id="UP000050525"/>
    </source>
</evidence>
<dbReference type="OrthoDB" id="1055097at2759"/>
<dbReference type="InterPro" id="IPR036179">
    <property type="entry name" value="Ig-like_dom_sf"/>
</dbReference>
<keyword evidence="16" id="KW-1185">Reference proteome</keyword>
<evidence type="ECO:0000256" key="2">
    <source>
        <dbReference type="ARBA" id="ARBA00022475"/>
    </source>
</evidence>
<dbReference type="PROSITE" id="PS50835">
    <property type="entry name" value="IG_LIKE"/>
    <property type="match status" value="1"/>
</dbReference>
<dbReference type="SMART" id="SM00013">
    <property type="entry name" value="LRRNT"/>
    <property type="match status" value="1"/>
</dbReference>
<dbReference type="SUPFAM" id="SSF52058">
    <property type="entry name" value="L domain-like"/>
    <property type="match status" value="1"/>
</dbReference>
<keyword evidence="10" id="KW-0325">Glycoprotein</keyword>
<evidence type="ECO:0000256" key="11">
    <source>
        <dbReference type="ARBA" id="ARBA00023319"/>
    </source>
</evidence>
<dbReference type="Gene3D" id="2.60.40.10">
    <property type="entry name" value="Immunoglobulins"/>
    <property type="match status" value="1"/>
</dbReference>
<evidence type="ECO:0000256" key="12">
    <source>
        <dbReference type="SAM" id="Phobius"/>
    </source>
</evidence>
<dbReference type="Gene3D" id="3.80.10.10">
    <property type="entry name" value="Ribonuclease Inhibitor"/>
    <property type="match status" value="1"/>
</dbReference>
<evidence type="ECO:0000256" key="3">
    <source>
        <dbReference type="ARBA" id="ARBA00022614"/>
    </source>
</evidence>
<evidence type="ECO:0000256" key="9">
    <source>
        <dbReference type="ARBA" id="ARBA00023157"/>
    </source>
</evidence>
<dbReference type="InterPro" id="IPR032675">
    <property type="entry name" value="LRR_dom_sf"/>
</dbReference>
<dbReference type="GO" id="GO:0005886">
    <property type="term" value="C:plasma membrane"/>
    <property type="evidence" value="ECO:0007669"/>
    <property type="project" value="UniProtKB-SubCell"/>
</dbReference>
<keyword evidence="5 13" id="KW-0732">Signal</keyword>
<dbReference type="PRINTS" id="PR00019">
    <property type="entry name" value="LEURICHRPT"/>
</dbReference>
<evidence type="ECO:0000256" key="7">
    <source>
        <dbReference type="ARBA" id="ARBA00022989"/>
    </source>
</evidence>
<feature type="signal peptide" evidence="13">
    <location>
        <begin position="1"/>
        <end position="34"/>
    </location>
</feature>
<sequence length="604" mass="66555">MVPGAPRAPSSAWAGWQPLFLLTLEALLPSPAWVCPVRCKCSSQDRSVLCHRQNLAAVPGRIPPACELLDLSHNRLRTLQQGMFSRLQALKELDLSENVISNIEPGAFNSLQRLMTLRLRGNELKIVLAGVFAGLPSLTVLDLSQNKIVIFLDHAFQDLASLRHLEASNNHLVFISPRAFGGLRQLRQLTLERCNLTGVPTGALGQLPHLGELRLKVLNISVLRDYSFRRLPRLRALEISRWPFLATVEPHSLLGLNLSSLAITKCNLSIIPYEALQPLTYLRCLDLSHNPIAAIHGGRLAQLLRLQELHLVGGQLATVAAHAFWGLSHLRLLNVSDNALQTLEEGAFHTVGNLETLRLDGNPLACDCRLLWVVRRRRRLSFEGRQPACASPALVRGRRFKDFSDILPSGHFTCRRAKIQPEAPQWVSVEEGSKARLRCQGDGDPMPTITWLSPRQAWLDAGLRGRVRVLPDGTLEIFYALVQDSGTYYCVASNVAGNDTMAAHLHVYDPSRWANDTFPLANMSANGLGAPVVPLPGLGMLLGAVAMGAVPFLSSVAVCFLFIFLWSKGRGRVKHHATFEFVPRSPGAPRGKPSHGGRLAMRFT</sequence>
<dbReference type="FunFam" id="2.60.40.10:FF:000076">
    <property type="entry name" value="Leucine-rich repeat and Ig domain-containing 4"/>
    <property type="match status" value="1"/>
</dbReference>
<name>A0A151M5B6_ALLMI</name>
<dbReference type="InterPro" id="IPR001611">
    <property type="entry name" value="Leu-rich_rpt"/>
</dbReference>
<dbReference type="FunFam" id="3.80.10.10:FF:000014">
    <property type="entry name" value="Leucine-rich repeat and immunoglobulin-like domain-containing nogo receptor-interacting protein 1"/>
    <property type="match status" value="1"/>
</dbReference>
<feature type="chain" id="PRO_5007584767" description="Ig-like domain-containing protein" evidence="13">
    <location>
        <begin position="35"/>
        <end position="604"/>
    </location>
</feature>
<keyword evidence="2" id="KW-1003">Cell membrane</keyword>
<evidence type="ECO:0000256" key="1">
    <source>
        <dbReference type="ARBA" id="ARBA00004251"/>
    </source>
</evidence>
<protein>
    <recommendedName>
        <fullName evidence="14">Ig-like domain-containing protein</fullName>
    </recommendedName>
</protein>
<dbReference type="KEGG" id="amj:102559880"/>
<reference evidence="15 16" key="1">
    <citation type="journal article" date="2012" name="Genome Biol.">
        <title>Sequencing three crocodilian genomes to illuminate the evolution of archosaurs and amniotes.</title>
        <authorList>
            <person name="St John J.A."/>
            <person name="Braun E.L."/>
            <person name="Isberg S.R."/>
            <person name="Miles L.G."/>
            <person name="Chong A.Y."/>
            <person name="Gongora J."/>
            <person name="Dalzell P."/>
            <person name="Moran C."/>
            <person name="Bed'hom B."/>
            <person name="Abzhanov A."/>
            <person name="Burgess S.C."/>
            <person name="Cooksey A.M."/>
            <person name="Castoe T.A."/>
            <person name="Crawford N.G."/>
            <person name="Densmore L.D."/>
            <person name="Drew J.C."/>
            <person name="Edwards S.V."/>
            <person name="Faircloth B.C."/>
            <person name="Fujita M.K."/>
            <person name="Greenwold M.J."/>
            <person name="Hoffmann F.G."/>
            <person name="Howard J.M."/>
            <person name="Iguchi T."/>
            <person name="Janes D.E."/>
            <person name="Khan S.Y."/>
            <person name="Kohno S."/>
            <person name="de Koning A.J."/>
            <person name="Lance S.L."/>
            <person name="McCarthy F.M."/>
            <person name="McCormack J.E."/>
            <person name="Merchant M.E."/>
            <person name="Peterson D.G."/>
            <person name="Pollock D.D."/>
            <person name="Pourmand N."/>
            <person name="Raney B.J."/>
            <person name="Roessler K.A."/>
            <person name="Sanford J.R."/>
            <person name="Sawyer R.H."/>
            <person name="Schmidt C.J."/>
            <person name="Triplett E.W."/>
            <person name="Tuberville T.D."/>
            <person name="Venegas-Anaya M."/>
            <person name="Howard J.T."/>
            <person name="Jarvis E.D."/>
            <person name="Guillette L.J.Jr."/>
            <person name="Glenn T.C."/>
            <person name="Green R.E."/>
            <person name="Ray D.A."/>
        </authorList>
    </citation>
    <scope>NUCLEOTIDE SEQUENCE [LARGE SCALE GENOMIC DNA]</scope>
    <source>
        <strain evidence="15">KSC_2009_1</strain>
    </source>
</reference>
<keyword evidence="11" id="KW-0393">Immunoglobulin domain</keyword>
<dbReference type="SMART" id="SM00408">
    <property type="entry name" value="IGc2"/>
    <property type="match status" value="1"/>
</dbReference>
<dbReference type="PROSITE" id="PS51450">
    <property type="entry name" value="LRR"/>
    <property type="match status" value="1"/>
</dbReference>
<dbReference type="STRING" id="8496.A0A151M5B6"/>
<dbReference type="Pfam" id="PF13855">
    <property type="entry name" value="LRR_8"/>
    <property type="match status" value="3"/>
</dbReference>
<dbReference type="InterPro" id="IPR013783">
    <property type="entry name" value="Ig-like_fold"/>
</dbReference>
<dbReference type="EMBL" id="AKHW03006582">
    <property type="protein sequence ID" value="KYO19709.1"/>
    <property type="molecule type" value="Genomic_DNA"/>
</dbReference>
<keyword evidence="6" id="KW-0677">Repeat</keyword>
<dbReference type="InterPro" id="IPR000372">
    <property type="entry name" value="LRRNT"/>
</dbReference>
<dbReference type="PANTHER" id="PTHR24369:SF178">
    <property type="entry name" value="LEUCINE-RICH REPEAT AND IMMUNOGLOBULIN-LIKE DOMAIN-CONTAINING NOGO RECEPTOR-INTERACTING PROTEIN 1"/>
    <property type="match status" value="1"/>
</dbReference>
<evidence type="ECO:0000256" key="13">
    <source>
        <dbReference type="SAM" id="SignalP"/>
    </source>
</evidence>
<dbReference type="SMART" id="SM00369">
    <property type="entry name" value="LRR_TYP"/>
    <property type="match status" value="10"/>
</dbReference>
<dbReference type="SUPFAM" id="SSF48726">
    <property type="entry name" value="Immunoglobulin"/>
    <property type="match status" value="1"/>
</dbReference>
<evidence type="ECO:0000256" key="5">
    <source>
        <dbReference type="ARBA" id="ARBA00022729"/>
    </source>
</evidence>
<dbReference type="InterPro" id="IPR050541">
    <property type="entry name" value="LRR_TM_domain-containing"/>
</dbReference>
<dbReference type="AlphaFoldDB" id="A0A151M5B6"/>
<dbReference type="InterPro" id="IPR007110">
    <property type="entry name" value="Ig-like_dom"/>
</dbReference>
<dbReference type="Proteomes" id="UP000050525">
    <property type="component" value="Unassembled WGS sequence"/>
</dbReference>
<keyword evidence="3" id="KW-0433">Leucine-rich repeat</keyword>
<proteinExistence type="predicted"/>
<dbReference type="SMART" id="SM00409">
    <property type="entry name" value="IG"/>
    <property type="match status" value="1"/>
</dbReference>
<keyword evidence="4 12" id="KW-0812">Transmembrane</keyword>
<feature type="transmembrane region" description="Helical" evidence="12">
    <location>
        <begin position="540"/>
        <end position="566"/>
    </location>
</feature>
<comment type="subcellular location">
    <subcellularLocation>
        <location evidence="1">Cell membrane</location>
        <topology evidence="1">Single-pass type I membrane protein</topology>
    </subcellularLocation>
</comment>
<evidence type="ECO:0000313" key="15">
    <source>
        <dbReference type="EMBL" id="KYO19709.1"/>
    </source>
</evidence>
<accession>A0A151M5B6</accession>
<dbReference type="InterPro" id="IPR003598">
    <property type="entry name" value="Ig_sub2"/>
</dbReference>
<dbReference type="Pfam" id="PF07679">
    <property type="entry name" value="I-set"/>
    <property type="match status" value="1"/>
</dbReference>
<dbReference type="PANTHER" id="PTHR24369">
    <property type="entry name" value="ANTIGEN BSP, PUTATIVE-RELATED"/>
    <property type="match status" value="1"/>
</dbReference>
<gene>
    <name evidence="15" type="ORF">Y1Q_0012356</name>
</gene>
<dbReference type="InterPro" id="IPR003599">
    <property type="entry name" value="Ig_sub"/>
</dbReference>
<dbReference type="InterPro" id="IPR003591">
    <property type="entry name" value="Leu-rich_rpt_typical-subtyp"/>
</dbReference>